<evidence type="ECO:0000313" key="2">
    <source>
        <dbReference type="EMBL" id="PVH99868.1"/>
    </source>
</evidence>
<organism evidence="2 3">
    <name type="scientific">Periconia macrospinosa</name>
    <dbReference type="NCBI Taxonomy" id="97972"/>
    <lineage>
        <taxon>Eukaryota</taxon>
        <taxon>Fungi</taxon>
        <taxon>Dikarya</taxon>
        <taxon>Ascomycota</taxon>
        <taxon>Pezizomycotina</taxon>
        <taxon>Dothideomycetes</taxon>
        <taxon>Pleosporomycetidae</taxon>
        <taxon>Pleosporales</taxon>
        <taxon>Massarineae</taxon>
        <taxon>Periconiaceae</taxon>
        <taxon>Periconia</taxon>
    </lineage>
</organism>
<feature type="compositionally biased region" description="Basic residues" evidence="1">
    <location>
        <begin position="210"/>
        <end position="220"/>
    </location>
</feature>
<gene>
    <name evidence="2" type="ORF">DM02DRAFT_413767</name>
</gene>
<feature type="compositionally biased region" description="Polar residues" evidence="1">
    <location>
        <begin position="195"/>
        <end position="209"/>
    </location>
</feature>
<sequence>MTSSNGIQKDVFSFEHVLLAEASNKTRHPRASVPELQAILRPTDAATHQPDKNVSHWWEAQLLHYGLKPSKTKAVAKTRLLDALNSSALAVPAEVVKLEGQLKKSWNKSEKERRSGQDLASSAGGAKRKRKQNDEAEKPTPVKKPKATVAKTPQPAETKTQPKAKANASTTARKETKTKASKTASEATTSKNSKPSASELQDVTSATNRPRTKQTARRSRGGIASSPGRTPLSESSIPPSNSNRPRTKQTARRSKPFLHPGRGGHVGTIDSRTPGSWDEEATNESGNDGDSDIEMVDVDSSPRNSSLGLINGTYELTCSDLEEWDYTSDDFTLILCLEGDSVWGEYDFGMFSGIIHLRQRPYSASNEQLPFQWRGREHGEDVMSFGPSNTGWLVFHGGGRISGMINCYGNAVFQGVRISGNETRSERSSRSMREEWDGYNQREYDRENRARWGGSGW</sequence>
<dbReference type="STRING" id="97972.A0A2V1DPC9"/>
<accession>A0A2V1DPC9</accession>
<proteinExistence type="predicted"/>
<reference evidence="2 3" key="1">
    <citation type="journal article" date="2018" name="Sci. Rep.">
        <title>Comparative genomics provides insights into the lifestyle and reveals functional heterogeneity of dark septate endophytic fungi.</title>
        <authorList>
            <person name="Knapp D.G."/>
            <person name="Nemeth J.B."/>
            <person name="Barry K."/>
            <person name="Hainaut M."/>
            <person name="Henrissat B."/>
            <person name="Johnson J."/>
            <person name="Kuo A."/>
            <person name="Lim J.H.P."/>
            <person name="Lipzen A."/>
            <person name="Nolan M."/>
            <person name="Ohm R.A."/>
            <person name="Tamas L."/>
            <person name="Grigoriev I.V."/>
            <person name="Spatafora J.W."/>
            <person name="Nagy L.G."/>
            <person name="Kovacs G.M."/>
        </authorList>
    </citation>
    <scope>NUCLEOTIDE SEQUENCE [LARGE SCALE GENOMIC DNA]</scope>
    <source>
        <strain evidence="2 3">DSE2036</strain>
    </source>
</reference>
<keyword evidence="3" id="KW-1185">Reference proteome</keyword>
<evidence type="ECO:0000313" key="3">
    <source>
        <dbReference type="Proteomes" id="UP000244855"/>
    </source>
</evidence>
<feature type="compositionally biased region" description="Basic residues" evidence="1">
    <location>
        <begin position="245"/>
        <end position="256"/>
    </location>
</feature>
<feature type="compositionally biased region" description="Low complexity" evidence="1">
    <location>
        <begin position="181"/>
        <end position="194"/>
    </location>
</feature>
<feature type="compositionally biased region" description="Basic and acidic residues" evidence="1">
    <location>
        <begin position="104"/>
        <end position="116"/>
    </location>
</feature>
<dbReference type="EMBL" id="KZ805383">
    <property type="protein sequence ID" value="PVH99868.1"/>
    <property type="molecule type" value="Genomic_DNA"/>
</dbReference>
<dbReference type="AlphaFoldDB" id="A0A2V1DPC9"/>
<feature type="compositionally biased region" description="Low complexity" evidence="1">
    <location>
        <begin position="147"/>
        <end position="156"/>
    </location>
</feature>
<name>A0A2V1DPC9_9PLEO</name>
<feature type="region of interest" description="Disordered" evidence="1">
    <location>
        <begin position="104"/>
        <end position="304"/>
    </location>
</feature>
<dbReference type="Proteomes" id="UP000244855">
    <property type="component" value="Unassembled WGS sequence"/>
</dbReference>
<protein>
    <submittedName>
        <fullName evidence="2">Uncharacterized protein</fullName>
    </submittedName>
</protein>
<feature type="compositionally biased region" description="Acidic residues" evidence="1">
    <location>
        <begin position="277"/>
        <end position="297"/>
    </location>
</feature>
<evidence type="ECO:0000256" key="1">
    <source>
        <dbReference type="SAM" id="MobiDB-lite"/>
    </source>
</evidence>
<feature type="compositionally biased region" description="Low complexity" evidence="1">
    <location>
        <begin position="231"/>
        <end position="244"/>
    </location>
</feature>
<dbReference type="OrthoDB" id="4121058at2759"/>